<dbReference type="Proteomes" id="UP000659388">
    <property type="component" value="Unassembled WGS sequence"/>
</dbReference>
<keyword evidence="1" id="KW-0472">Membrane</keyword>
<keyword evidence="1" id="KW-1133">Transmembrane helix</keyword>
<dbReference type="InterPro" id="IPR013783">
    <property type="entry name" value="Ig-like_fold"/>
</dbReference>
<dbReference type="EMBL" id="JAESIY010000005">
    <property type="protein sequence ID" value="MBL3656644.1"/>
    <property type="molecule type" value="Genomic_DNA"/>
</dbReference>
<name>A0A937F9A1_9BACT</name>
<feature type="transmembrane region" description="Helical" evidence="1">
    <location>
        <begin position="888"/>
        <end position="907"/>
    </location>
</feature>
<comment type="caution">
    <text evidence="2">The sequence shown here is derived from an EMBL/GenBank/DDBJ whole genome shotgun (WGS) entry which is preliminary data.</text>
</comment>
<evidence type="ECO:0000313" key="2">
    <source>
        <dbReference type="EMBL" id="MBL3656644.1"/>
    </source>
</evidence>
<dbReference type="Gene3D" id="1.25.40.10">
    <property type="entry name" value="Tetratricopeptide repeat domain"/>
    <property type="match status" value="1"/>
</dbReference>
<reference evidence="2" key="1">
    <citation type="submission" date="2021-01" db="EMBL/GenBank/DDBJ databases">
        <title>Fulvivirga kasyanovii gen. nov., sp nov., a novel member of the phylum Bacteroidetes isolated from seawater in a mussel farm.</title>
        <authorList>
            <person name="Zhao L.-H."/>
            <person name="Wang Z.-J."/>
        </authorList>
    </citation>
    <scope>NUCLEOTIDE SEQUENCE</scope>
    <source>
        <strain evidence="2">2943</strain>
    </source>
</reference>
<organism evidence="2 3">
    <name type="scientific">Fulvivirga sediminis</name>
    <dbReference type="NCBI Taxonomy" id="2803949"/>
    <lineage>
        <taxon>Bacteria</taxon>
        <taxon>Pseudomonadati</taxon>
        <taxon>Bacteroidota</taxon>
        <taxon>Cytophagia</taxon>
        <taxon>Cytophagales</taxon>
        <taxon>Fulvivirgaceae</taxon>
        <taxon>Fulvivirga</taxon>
    </lineage>
</organism>
<dbReference type="InterPro" id="IPR011990">
    <property type="entry name" value="TPR-like_helical_dom_sf"/>
</dbReference>
<dbReference type="RefSeq" id="WP_202244430.1">
    <property type="nucleotide sequence ID" value="NZ_JAESIY010000005.1"/>
</dbReference>
<dbReference type="SUPFAM" id="SSF82171">
    <property type="entry name" value="DPP6 N-terminal domain-like"/>
    <property type="match status" value="1"/>
</dbReference>
<keyword evidence="3" id="KW-1185">Reference proteome</keyword>
<evidence type="ECO:0008006" key="4">
    <source>
        <dbReference type="Google" id="ProtNLM"/>
    </source>
</evidence>
<dbReference type="AlphaFoldDB" id="A0A937F9A1"/>
<dbReference type="InterPro" id="IPR011659">
    <property type="entry name" value="WD40"/>
</dbReference>
<dbReference type="Pfam" id="PF07676">
    <property type="entry name" value="PD40"/>
    <property type="match status" value="1"/>
</dbReference>
<protein>
    <recommendedName>
        <fullName evidence="4">Tetratricopeptide repeat protein</fullName>
    </recommendedName>
</protein>
<dbReference type="Gene3D" id="2.60.40.10">
    <property type="entry name" value="Immunoglobulins"/>
    <property type="match status" value="2"/>
</dbReference>
<dbReference type="SUPFAM" id="SSF48452">
    <property type="entry name" value="TPR-like"/>
    <property type="match status" value="1"/>
</dbReference>
<accession>A0A937F9A1</accession>
<gene>
    <name evidence="2" type="ORF">JL102_10905</name>
</gene>
<dbReference type="SUPFAM" id="SSF117074">
    <property type="entry name" value="Hypothetical protein PA1324"/>
    <property type="match status" value="1"/>
</dbReference>
<proteinExistence type="predicted"/>
<evidence type="ECO:0000256" key="1">
    <source>
        <dbReference type="SAM" id="Phobius"/>
    </source>
</evidence>
<sequence length="912" mass="103421">MMRVLGFLSIMILCTISYGQGVKSFHHEGKVPTDENKLLVLADYYLEHGYFSASIDPLQKLVRLTGADEYKLKLADAYFSIHCYSKALSLYEELLDGDKQNDLFWYHLGIIYQGIEQYDQALIYLKKFVSDHNESYPEELKRANLAIRQCWSIANIKKMAAGAELRKLNIATPGHDIQSVATCGGQEIFSSQYTLKQPVEHKINDDLIVTIDSTTVYRLFIKEEGESRLLDIKVSKTANLISPFLSADCKRLYYTVCERIGDNDNCSIYYSKRLSEGWGNPIKLNSNVNQPNSSSKQAVVVSFSGKREVIFFSSNRSGGAGGYDLWMSEMDRQGRFSEAKNLQGINTPEDEVTPFFDSNTGHLFFSSSGRIGLGGFDVFMAEINWQQSVGSIYNLGKGINSGRDDYYFRLEDNSTAFITSNRSGCDNEVYKAHFSISFEYSKQPLSLTVVDEFRVKDSNLKRLDNYFRYSKRKKERSEITVLLEKNSEISGDILDEQIDLGSHRVLLIDDQGEVIDVAITDKNGFFQFRKLSENGDYAVVFSKEDEDLNLRLLVKGAQGDILRQYSSRDDENIFNYRELSNYITDFISFRKGDASLSGTLTLNKTPVSDHQVMLLNDQDEVVDAVSTNIQGEFNFRRLPSPGKYSVLLDEKDSGMNVELVIKDENGVELDKVSSITRAEVIKYRPLDPYKIAAFRLKVNDAKINSHLFEEGDKRGAKHERRLAQHEELRVAGGSSFLQHDSLSDSLLNRFTIGSSGEKQGLNLKEADLCGKFFMEDILKTAYQVILVADEGKTLDTTMIDTFGEFSFRNISIDSSYYLLIDDCMSSYDLKLEVVNKAQATVCCTSMVARSKVVYKAFERLESQAEEVNINETSEGLKVQHSDEFIDKWWLYSSIFLLLGGGVAYYLLRKRNS</sequence>
<keyword evidence="1" id="KW-0812">Transmembrane</keyword>
<evidence type="ECO:0000313" key="3">
    <source>
        <dbReference type="Proteomes" id="UP000659388"/>
    </source>
</evidence>